<dbReference type="EMBL" id="FMSH01000023">
    <property type="protein sequence ID" value="SCU73544.1"/>
    <property type="molecule type" value="Genomic_DNA"/>
</dbReference>
<sequence>MGRHQVVPAQRERPHTSASLGEKEKGRDTRLGPEGLFATDSLTGKETLPSDEANAPCPSLP</sequence>
<organism evidence="2">
    <name type="scientific">Cupriavidus necator</name>
    <name type="common">Alcaligenes eutrophus</name>
    <name type="synonym">Ralstonia eutropha</name>
    <dbReference type="NCBI Taxonomy" id="106590"/>
    <lineage>
        <taxon>Bacteria</taxon>
        <taxon>Pseudomonadati</taxon>
        <taxon>Pseudomonadota</taxon>
        <taxon>Betaproteobacteria</taxon>
        <taxon>Burkholderiales</taxon>
        <taxon>Burkholderiaceae</taxon>
        <taxon>Cupriavidus</taxon>
    </lineage>
</organism>
<evidence type="ECO:0000313" key="2">
    <source>
        <dbReference type="EMBL" id="SCU73544.1"/>
    </source>
</evidence>
<feature type="compositionally biased region" description="Basic and acidic residues" evidence="1">
    <location>
        <begin position="10"/>
        <end position="31"/>
    </location>
</feature>
<evidence type="ECO:0000256" key="1">
    <source>
        <dbReference type="SAM" id="MobiDB-lite"/>
    </source>
</evidence>
<feature type="region of interest" description="Disordered" evidence="1">
    <location>
        <begin position="1"/>
        <end position="61"/>
    </location>
</feature>
<proteinExistence type="predicted"/>
<protein>
    <submittedName>
        <fullName evidence="2">Uncharacterized protein</fullName>
    </submittedName>
</protein>
<dbReference type="AlphaFoldDB" id="A0A1K0I8U3"/>
<reference evidence="2" key="1">
    <citation type="submission" date="2016-09" db="EMBL/GenBank/DDBJ databases">
        <authorList>
            <person name="Capua I."/>
            <person name="De Benedictis P."/>
            <person name="Joannis T."/>
            <person name="Lombin L.H."/>
            <person name="Cattoli G."/>
        </authorList>
    </citation>
    <scope>NUCLEOTIDE SEQUENCE</scope>
    <source>
        <strain evidence="2">B9</strain>
    </source>
</reference>
<gene>
    <name evidence="2" type="ORF">CNECB9_1190018</name>
</gene>
<name>A0A1K0I8U3_CUPNE</name>
<accession>A0A1K0I8U3</accession>